<evidence type="ECO:0000256" key="5">
    <source>
        <dbReference type="ARBA" id="ARBA00023004"/>
    </source>
</evidence>
<evidence type="ECO:0000259" key="6">
    <source>
        <dbReference type="PROSITE" id="PS51471"/>
    </source>
</evidence>
<dbReference type="InterPro" id="IPR005123">
    <property type="entry name" value="Oxoglu/Fe-dep_dioxygenase_dom"/>
</dbReference>
<gene>
    <name evidence="7" type="primary">g10488</name>
    <name evidence="7" type="ORF">VP750_LOCUS9409</name>
</gene>
<reference evidence="7 8" key="1">
    <citation type="submission" date="2024-06" db="EMBL/GenBank/DDBJ databases">
        <authorList>
            <person name="Kraege A."/>
            <person name="Thomma B."/>
        </authorList>
    </citation>
    <scope>NUCLEOTIDE SEQUENCE [LARGE SCALE GENOMIC DNA]</scope>
</reference>
<dbReference type="Pfam" id="PF13532">
    <property type="entry name" value="2OG-FeII_Oxy_2"/>
    <property type="match status" value="1"/>
</dbReference>
<sequence>MYQNDEVSKEVRSAFREAEKRYQQHWQQSFRYRKGRRQGSKLLAVPTDLSDVRDSRSPAQNFTKSITADGRPFLTLPSHPGFILLPEALGKSKQRELAKLALTQYPEPPANTNHTRQFGKLTGLWDAAQKGGPSAQKLLQKLRWCTLGPQFNWTERVYDWHAPYRPLPMELRDLAISLCASVSGSLPETVAASDWDPDVALINYYRSGDTLGGHKDDVEQDQAAPIVALSLGCSAIFLLGGQTKEEQPIAIRLHGGDVVIMAGPARMCYHGVPRVLGDDASSSDANPEDAEYVAFAEHVRSTRINISIRKAG</sequence>
<evidence type="ECO:0000256" key="3">
    <source>
        <dbReference type="ARBA" id="ARBA00022964"/>
    </source>
</evidence>
<evidence type="ECO:0000313" key="7">
    <source>
        <dbReference type="EMBL" id="CAL5227503.1"/>
    </source>
</evidence>
<keyword evidence="3" id="KW-0223">Dioxygenase</keyword>
<proteinExistence type="inferred from homology"/>
<keyword evidence="4" id="KW-0560">Oxidoreductase</keyword>
<evidence type="ECO:0000313" key="8">
    <source>
        <dbReference type="Proteomes" id="UP001497392"/>
    </source>
</evidence>
<accession>A0ABP1GCI1</accession>
<evidence type="ECO:0000256" key="1">
    <source>
        <dbReference type="ARBA" id="ARBA00007879"/>
    </source>
</evidence>
<keyword evidence="2" id="KW-0479">Metal-binding</keyword>
<dbReference type="PANTHER" id="PTHR16557:SF11">
    <property type="entry name" value="ALPHA-KETOGLUTARATE-DEPENDENT DIOXYGENASE ALKB"/>
    <property type="match status" value="1"/>
</dbReference>
<dbReference type="Gene3D" id="2.60.120.590">
    <property type="entry name" value="Alpha-ketoglutarate-dependent dioxygenase AlkB-like"/>
    <property type="match status" value="1"/>
</dbReference>
<evidence type="ECO:0000256" key="4">
    <source>
        <dbReference type="ARBA" id="ARBA00023002"/>
    </source>
</evidence>
<dbReference type="InterPro" id="IPR037151">
    <property type="entry name" value="AlkB-like_sf"/>
</dbReference>
<dbReference type="Proteomes" id="UP001497392">
    <property type="component" value="Unassembled WGS sequence"/>
</dbReference>
<name>A0ABP1GCI1_9CHLO</name>
<protein>
    <submittedName>
        <fullName evidence="7">G10488 protein</fullName>
    </submittedName>
</protein>
<dbReference type="SUPFAM" id="SSF51197">
    <property type="entry name" value="Clavaminate synthase-like"/>
    <property type="match status" value="1"/>
</dbReference>
<dbReference type="PANTHER" id="PTHR16557">
    <property type="entry name" value="ALKYLATED DNA REPAIR PROTEIN ALKB-RELATED"/>
    <property type="match status" value="1"/>
</dbReference>
<dbReference type="PROSITE" id="PS51471">
    <property type="entry name" value="FE2OG_OXY"/>
    <property type="match status" value="1"/>
</dbReference>
<keyword evidence="8" id="KW-1185">Reference proteome</keyword>
<keyword evidence="5" id="KW-0408">Iron</keyword>
<dbReference type="InterPro" id="IPR004574">
    <property type="entry name" value="Alkb"/>
</dbReference>
<dbReference type="InterPro" id="IPR027450">
    <property type="entry name" value="AlkB-like"/>
</dbReference>
<comment type="similarity">
    <text evidence="1">Belongs to the alkB family.</text>
</comment>
<comment type="caution">
    <text evidence="7">The sequence shown here is derived from an EMBL/GenBank/DDBJ whole genome shotgun (WGS) entry which is preliminary data.</text>
</comment>
<evidence type="ECO:0000256" key="2">
    <source>
        <dbReference type="ARBA" id="ARBA00022723"/>
    </source>
</evidence>
<organism evidence="7 8">
    <name type="scientific">Coccomyxa viridis</name>
    <dbReference type="NCBI Taxonomy" id="1274662"/>
    <lineage>
        <taxon>Eukaryota</taxon>
        <taxon>Viridiplantae</taxon>
        <taxon>Chlorophyta</taxon>
        <taxon>core chlorophytes</taxon>
        <taxon>Trebouxiophyceae</taxon>
        <taxon>Trebouxiophyceae incertae sedis</taxon>
        <taxon>Coccomyxaceae</taxon>
        <taxon>Coccomyxa</taxon>
    </lineage>
</organism>
<dbReference type="EMBL" id="CAXHTA020000017">
    <property type="protein sequence ID" value="CAL5227503.1"/>
    <property type="molecule type" value="Genomic_DNA"/>
</dbReference>
<feature type="domain" description="Fe2OG dioxygenase" evidence="6">
    <location>
        <begin position="196"/>
        <end position="312"/>
    </location>
</feature>